<name>A0A543HTZ8_9MICO</name>
<feature type="transmembrane region" description="Helical" evidence="1">
    <location>
        <begin position="30"/>
        <end position="51"/>
    </location>
</feature>
<gene>
    <name evidence="2" type="ORF">FBY41_1849</name>
</gene>
<dbReference type="InterPro" id="IPR009272">
    <property type="entry name" value="DUF929"/>
</dbReference>
<comment type="caution">
    <text evidence="2">The sequence shown here is derived from an EMBL/GenBank/DDBJ whole genome shotgun (WGS) entry which is preliminary data.</text>
</comment>
<sequence>MAKSSRAEAAAKAARMREEAARKDRQRRQVIAAVIAVVVVIGAVVIGVVVANRPASTPTAGGSTGSTASADAALAKLVALPQATLDASAAPNTSQAPSKLEGGTALTKDGKPKVLYVGAEYCPFCAMERWPLIAALSKFGTFNGLKPTTSATDDVHPDTPTWSFAGSTYTSDVLAFEAVETSDREKQPLEPLEGENLAVFQKYNPGGGIPWITYGGTYATDGATVDANVLDGKTYDQIIAGIEDPSSDIGKTVNPAVNMITAQLCEMTGGKPTNVCTSQAVMSASVLIKR</sequence>
<evidence type="ECO:0000256" key="1">
    <source>
        <dbReference type="SAM" id="Phobius"/>
    </source>
</evidence>
<protein>
    <submittedName>
        <fullName evidence="2">Uncharacterized protein DUF929</fullName>
    </submittedName>
</protein>
<reference evidence="2 3" key="1">
    <citation type="submission" date="2019-06" db="EMBL/GenBank/DDBJ databases">
        <title>Genome sequencing of plant associated microbes to promote plant fitness in Sorghum bicolor and Oryza sativa.</title>
        <authorList>
            <person name="Coleman-Derr D."/>
        </authorList>
    </citation>
    <scope>NUCLEOTIDE SEQUENCE [LARGE SCALE GENOMIC DNA]</scope>
    <source>
        <strain evidence="2 3">KV-663</strain>
    </source>
</reference>
<dbReference type="RefSeq" id="WP_185748990.1">
    <property type="nucleotide sequence ID" value="NZ_VFPM01000002.1"/>
</dbReference>
<evidence type="ECO:0000313" key="3">
    <source>
        <dbReference type="Proteomes" id="UP000316747"/>
    </source>
</evidence>
<accession>A0A543HTZ8</accession>
<organism evidence="2 3">
    <name type="scientific">Humibacillus xanthopallidus</name>
    <dbReference type="NCBI Taxonomy" id="412689"/>
    <lineage>
        <taxon>Bacteria</taxon>
        <taxon>Bacillati</taxon>
        <taxon>Actinomycetota</taxon>
        <taxon>Actinomycetes</taxon>
        <taxon>Micrococcales</taxon>
        <taxon>Intrasporangiaceae</taxon>
        <taxon>Humibacillus</taxon>
    </lineage>
</organism>
<proteinExistence type="predicted"/>
<evidence type="ECO:0000313" key="2">
    <source>
        <dbReference type="EMBL" id="TQM61831.1"/>
    </source>
</evidence>
<dbReference type="Proteomes" id="UP000316747">
    <property type="component" value="Unassembled WGS sequence"/>
</dbReference>
<dbReference type="AlphaFoldDB" id="A0A543HTZ8"/>
<dbReference type="EMBL" id="VFPM01000002">
    <property type="protein sequence ID" value="TQM61831.1"/>
    <property type="molecule type" value="Genomic_DNA"/>
</dbReference>
<dbReference type="Pfam" id="PF06053">
    <property type="entry name" value="DUF929"/>
    <property type="match status" value="1"/>
</dbReference>
<keyword evidence="1" id="KW-0812">Transmembrane</keyword>
<keyword evidence="3" id="KW-1185">Reference proteome</keyword>
<keyword evidence="1" id="KW-0472">Membrane</keyword>
<keyword evidence="1" id="KW-1133">Transmembrane helix</keyword>